<evidence type="ECO:0008006" key="2">
    <source>
        <dbReference type="Google" id="ProtNLM"/>
    </source>
</evidence>
<comment type="caution">
    <text evidence="1">The sequence shown here is derived from an EMBL/GenBank/DDBJ whole genome shotgun (WGS) entry which is preliminary data.</text>
</comment>
<reference evidence="1" key="1">
    <citation type="journal article" date="2019" name="Sci. Rep.">
        <title>Draft genome of Tanacetum cinerariifolium, the natural source of mosquito coil.</title>
        <authorList>
            <person name="Yamashiro T."/>
            <person name="Shiraishi A."/>
            <person name="Satake H."/>
            <person name="Nakayama K."/>
        </authorList>
    </citation>
    <scope>NUCLEOTIDE SEQUENCE</scope>
</reference>
<gene>
    <name evidence="1" type="ORF">Tci_840091</name>
</gene>
<organism evidence="1">
    <name type="scientific">Tanacetum cinerariifolium</name>
    <name type="common">Dalmatian daisy</name>
    <name type="synonym">Chrysanthemum cinerariifolium</name>
    <dbReference type="NCBI Taxonomy" id="118510"/>
    <lineage>
        <taxon>Eukaryota</taxon>
        <taxon>Viridiplantae</taxon>
        <taxon>Streptophyta</taxon>
        <taxon>Embryophyta</taxon>
        <taxon>Tracheophyta</taxon>
        <taxon>Spermatophyta</taxon>
        <taxon>Magnoliopsida</taxon>
        <taxon>eudicotyledons</taxon>
        <taxon>Gunneridae</taxon>
        <taxon>Pentapetalae</taxon>
        <taxon>asterids</taxon>
        <taxon>campanulids</taxon>
        <taxon>Asterales</taxon>
        <taxon>Asteraceae</taxon>
        <taxon>Asteroideae</taxon>
        <taxon>Anthemideae</taxon>
        <taxon>Anthemidinae</taxon>
        <taxon>Tanacetum</taxon>
    </lineage>
</organism>
<name>A0A699QHZ5_TANCI</name>
<accession>A0A699QHZ5</accession>
<sequence>MANLEFCNKHDMVAFLEKPEGSEGFNQILDFLNSTHIKYALTANPIIYVSLIHQFWKTASASTSEDGKMKITATIDGRIKTLTEASIRRHLKLEDSDGITTLPNA</sequence>
<evidence type="ECO:0000313" key="1">
    <source>
        <dbReference type="EMBL" id="GFC68121.1"/>
    </source>
</evidence>
<proteinExistence type="predicted"/>
<dbReference type="AlphaFoldDB" id="A0A699QHZ5"/>
<protein>
    <recommendedName>
        <fullName evidence="2">Xylulose kinase-1</fullName>
    </recommendedName>
</protein>
<dbReference type="EMBL" id="BKCJ011018628">
    <property type="protein sequence ID" value="GFC68121.1"/>
    <property type="molecule type" value="Genomic_DNA"/>
</dbReference>
<feature type="non-terminal residue" evidence="1">
    <location>
        <position position="105"/>
    </location>
</feature>